<proteinExistence type="predicted"/>
<gene>
    <name evidence="1" type="ORF">A3C25_05580</name>
</gene>
<comment type="caution">
    <text evidence="1">The sequence shown here is derived from an EMBL/GenBank/DDBJ whole genome shotgun (WGS) entry which is preliminary data.</text>
</comment>
<evidence type="ECO:0000313" key="1">
    <source>
        <dbReference type="EMBL" id="OGK23533.1"/>
    </source>
</evidence>
<dbReference type="EMBL" id="MFZO01000046">
    <property type="protein sequence ID" value="OGK23533.1"/>
    <property type="molecule type" value="Genomic_DNA"/>
</dbReference>
<evidence type="ECO:0000313" key="2">
    <source>
        <dbReference type="Proteomes" id="UP000177913"/>
    </source>
</evidence>
<dbReference type="AlphaFoldDB" id="A0A1F7GXF7"/>
<protein>
    <submittedName>
        <fullName evidence="1">Uncharacterized protein</fullName>
    </submittedName>
</protein>
<dbReference type="Proteomes" id="UP000177913">
    <property type="component" value="Unassembled WGS sequence"/>
</dbReference>
<name>A0A1F7GXF7_9BACT</name>
<organism evidence="1 2">
    <name type="scientific">Candidatus Roizmanbacteria bacterium RIFCSPHIGHO2_02_FULL_38_11</name>
    <dbReference type="NCBI Taxonomy" id="1802039"/>
    <lineage>
        <taxon>Bacteria</taxon>
        <taxon>Candidatus Roizmaniibacteriota</taxon>
    </lineage>
</organism>
<accession>A0A1F7GXF7</accession>
<reference evidence="1 2" key="1">
    <citation type="journal article" date="2016" name="Nat. Commun.">
        <title>Thousands of microbial genomes shed light on interconnected biogeochemical processes in an aquifer system.</title>
        <authorList>
            <person name="Anantharaman K."/>
            <person name="Brown C.T."/>
            <person name="Hug L.A."/>
            <person name="Sharon I."/>
            <person name="Castelle C.J."/>
            <person name="Probst A.J."/>
            <person name="Thomas B.C."/>
            <person name="Singh A."/>
            <person name="Wilkins M.J."/>
            <person name="Karaoz U."/>
            <person name="Brodie E.L."/>
            <person name="Williams K.H."/>
            <person name="Hubbard S.S."/>
            <person name="Banfield J.F."/>
        </authorList>
    </citation>
    <scope>NUCLEOTIDE SEQUENCE [LARGE SCALE GENOMIC DNA]</scope>
</reference>
<sequence>MQEKATQDSETSQTFVIWYEHPLDTDCTNPVKPQKSTNLQGSRSSVFKLAQSQAPSCPTCKRKLSPDLRVRK</sequence>